<feature type="transmembrane region" description="Helical" evidence="1">
    <location>
        <begin position="30"/>
        <end position="50"/>
    </location>
</feature>
<evidence type="ECO:0000313" key="3">
    <source>
        <dbReference type="Proteomes" id="UP001232001"/>
    </source>
</evidence>
<evidence type="ECO:0000313" key="2">
    <source>
        <dbReference type="EMBL" id="WGH74152.1"/>
    </source>
</evidence>
<evidence type="ECO:0000256" key="1">
    <source>
        <dbReference type="SAM" id="Phobius"/>
    </source>
</evidence>
<dbReference type="RefSeq" id="WP_279650033.1">
    <property type="nucleotide sequence ID" value="NZ_CP122539.1"/>
</dbReference>
<keyword evidence="3" id="KW-1185">Reference proteome</keyword>
<accession>A0ABY8KY34</accession>
<sequence length="149" mass="16554">MKSKFIFLVPVIIAAIILTREEVVLITLKPMGSINFSSLLVTFPIILALTERFNELFIVDDQYSKERLIKRTSLASFSVGIALALVGFRILETFMEVPSTSSAFQKGLFLFIDTVLTAAVIAGSTDGWHQLVALLQDITKSKREEVKNS</sequence>
<keyword evidence="1" id="KW-0812">Transmembrane</keyword>
<keyword evidence="1" id="KW-1133">Transmembrane helix</keyword>
<proteinExistence type="predicted"/>
<feature type="transmembrane region" description="Helical" evidence="1">
    <location>
        <begin position="103"/>
        <end position="122"/>
    </location>
</feature>
<organism evidence="2 3">
    <name type="scientific">Tenacibaculum tangerinum</name>
    <dbReference type="NCBI Taxonomy" id="3038772"/>
    <lineage>
        <taxon>Bacteria</taxon>
        <taxon>Pseudomonadati</taxon>
        <taxon>Bacteroidota</taxon>
        <taxon>Flavobacteriia</taxon>
        <taxon>Flavobacteriales</taxon>
        <taxon>Flavobacteriaceae</taxon>
        <taxon>Tenacibaculum</taxon>
    </lineage>
</organism>
<reference evidence="2 3" key="1">
    <citation type="submission" date="2023-04" db="EMBL/GenBank/DDBJ databases">
        <title>Tenacibaculum tangerinum sp. nov., isolated from sea tidal flat of South Korea.</title>
        <authorList>
            <person name="Lee S.H."/>
            <person name="Kim J.-J."/>
        </authorList>
    </citation>
    <scope>NUCLEOTIDE SEQUENCE [LARGE SCALE GENOMIC DNA]</scope>
    <source>
        <strain evidence="2 3">GRR-S3-23</strain>
    </source>
</reference>
<protein>
    <submittedName>
        <fullName evidence="2">Uncharacterized protein</fullName>
    </submittedName>
</protein>
<dbReference type="Proteomes" id="UP001232001">
    <property type="component" value="Chromosome"/>
</dbReference>
<gene>
    <name evidence="2" type="ORF">P8625_08460</name>
</gene>
<keyword evidence="1" id="KW-0472">Membrane</keyword>
<feature type="transmembrane region" description="Helical" evidence="1">
    <location>
        <begin position="71"/>
        <end position="91"/>
    </location>
</feature>
<name>A0ABY8KY34_9FLAO</name>
<dbReference type="EMBL" id="CP122539">
    <property type="protein sequence ID" value="WGH74152.1"/>
    <property type="molecule type" value="Genomic_DNA"/>
</dbReference>